<dbReference type="EC" id="2.5.1.3" evidence="9"/>
<comment type="catalytic activity">
    <reaction evidence="6 9 10">
        <text>4-methyl-5-(2-phosphooxyethyl)-thiazole + 4-amino-2-methyl-5-(diphosphooxymethyl)pyrimidine + H(+) = thiamine phosphate + diphosphate</text>
        <dbReference type="Rhea" id="RHEA:22328"/>
        <dbReference type="ChEBI" id="CHEBI:15378"/>
        <dbReference type="ChEBI" id="CHEBI:33019"/>
        <dbReference type="ChEBI" id="CHEBI:37575"/>
        <dbReference type="ChEBI" id="CHEBI:57841"/>
        <dbReference type="ChEBI" id="CHEBI:58296"/>
        <dbReference type="EC" id="2.5.1.3"/>
    </reaction>
</comment>
<dbReference type="RefSeq" id="WP_106204342.1">
    <property type="nucleotide sequence ID" value="NZ_PVTD01000002.1"/>
</dbReference>
<dbReference type="NCBIfam" id="TIGR00693">
    <property type="entry name" value="thiE"/>
    <property type="match status" value="1"/>
</dbReference>
<reference evidence="13 14" key="1">
    <citation type="submission" date="2018-03" db="EMBL/GenBank/DDBJ databases">
        <title>Genomic Encyclopedia of Archaeal and Bacterial Type Strains, Phase II (KMG-II): from individual species to whole genera.</title>
        <authorList>
            <person name="Goeker M."/>
        </authorList>
    </citation>
    <scope>NUCLEOTIDE SEQUENCE [LARGE SCALE GENOMIC DNA]</scope>
    <source>
        <strain evidence="13 14">DSM 29328</strain>
    </source>
</reference>
<dbReference type="HAMAP" id="MF_00097">
    <property type="entry name" value="TMP_synthase"/>
    <property type="match status" value="1"/>
</dbReference>
<dbReference type="AlphaFoldDB" id="A0A2T0RWA0"/>
<protein>
    <recommendedName>
        <fullName evidence="9">Thiamine-phosphate synthase</fullName>
        <shortName evidence="9">TP synthase</shortName>
        <shortName evidence="9">TPS</shortName>
        <ecNumber evidence="9">2.5.1.3</ecNumber>
    </recommendedName>
    <alternativeName>
        <fullName evidence="9">Thiamine-phosphate pyrophosphorylase</fullName>
        <shortName evidence="9">TMP pyrophosphorylase</shortName>
        <shortName evidence="9">TMP-PPase</shortName>
    </alternativeName>
</protein>
<evidence type="ECO:0000256" key="8">
    <source>
        <dbReference type="ARBA" id="ARBA00047883"/>
    </source>
</evidence>
<evidence type="ECO:0000256" key="2">
    <source>
        <dbReference type="ARBA" id="ARBA00022679"/>
    </source>
</evidence>
<comment type="catalytic activity">
    <reaction evidence="8 9 10">
        <text>2-[(2R,5Z)-2-carboxy-4-methylthiazol-5(2H)-ylidene]ethyl phosphate + 4-amino-2-methyl-5-(diphosphooxymethyl)pyrimidine + 2 H(+) = thiamine phosphate + CO2 + diphosphate</text>
        <dbReference type="Rhea" id="RHEA:47844"/>
        <dbReference type="ChEBI" id="CHEBI:15378"/>
        <dbReference type="ChEBI" id="CHEBI:16526"/>
        <dbReference type="ChEBI" id="CHEBI:33019"/>
        <dbReference type="ChEBI" id="CHEBI:37575"/>
        <dbReference type="ChEBI" id="CHEBI:57841"/>
        <dbReference type="ChEBI" id="CHEBI:62899"/>
        <dbReference type="EC" id="2.5.1.3"/>
    </reaction>
</comment>
<evidence type="ECO:0000256" key="10">
    <source>
        <dbReference type="RuleBase" id="RU003826"/>
    </source>
</evidence>
<feature type="binding site" evidence="9">
    <location>
        <begin position="136"/>
        <end position="138"/>
    </location>
    <ligand>
        <name>2-[(2R,5Z)-2-carboxy-4-methylthiazol-5(2H)-ylidene]ethyl phosphate</name>
        <dbReference type="ChEBI" id="CHEBI:62899"/>
    </ligand>
</feature>
<comment type="caution">
    <text evidence="13">The sequence shown here is derived from an EMBL/GenBank/DDBJ whole genome shotgun (WGS) entry which is preliminary data.</text>
</comment>
<dbReference type="InterPro" id="IPR036206">
    <property type="entry name" value="ThiamineP_synth_sf"/>
</dbReference>
<evidence type="ECO:0000256" key="4">
    <source>
        <dbReference type="ARBA" id="ARBA00022842"/>
    </source>
</evidence>
<comment type="cofactor">
    <cofactor evidence="9">
        <name>Mg(2+)</name>
        <dbReference type="ChEBI" id="CHEBI:18420"/>
    </cofactor>
    <text evidence="9">Binds 1 Mg(2+) ion per subunit.</text>
</comment>
<evidence type="ECO:0000256" key="6">
    <source>
        <dbReference type="ARBA" id="ARBA00047334"/>
    </source>
</evidence>
<dbReference type="Gene3D" id="3.20.20.70">
    <property type="entry name" value="Aldolase class I"/>
    <property type="match status" value="1"/>
</dbReference>
<proteinExistence type="inferred from homology"/>
<comment type="pathway">
    <text evidence="1 9 11">Cofactor biosynthesis; thiamine diphosphate biosynthesis; thiamine phosphate from 4-amino-2-methyl-5-diphosphomethylpyrimidine and 4-methyl-5-(2-phosphoethyl)-thiazole: step 1/1.</text>
</comment>
<dbReference type="SUPFAM" id="SSF51391">
    <property type="entry name" value="Thiamin phosphate synthase"/>
    <property type="match status" value="1"/>
</dbReference>
<evidence type="ECO:0000313" key="13">
    <source>
        <dbReference type="EMBL" id="PRY25451.1"/>
    </source>
</evidence>
<feature type="binding site" evidence="9">
    <location>
        <begin position="39"/>
        <end position="43"/>
    </location>
    <ligand>
        <name>4-amino-2-methyl-5-(diphosphooxymethyl)pyrimidine</name>
        <dbReference type="ChEBI" id="CHEBI:57841"/>
    </ligand>
</feature>
<evidence type="ECO:0000256" key="9">
    <source>
        <dbReference type="HAMAP-Rule" id="MF_00097"/>
    </source>
</evidence>
<evidence type="ECO:0000256" key="7">
    <source>
        <dbReference type="ARBA" id="ARBA00047851"/>
    </source>
</evidence>
<feature type="binding site" evidence="9">
    <location>
        <position position="91"/>
    </location>
    <ligand>
        <name>Mg(2+)</name>
        <dbReference type="ChEBI" id="CHEBI:18420"/>
    </ligand>
</feature>
<dbReference type="GO" id="GO:0000287">
    <property type="term" value="F:magnesium ion binding"/>
    <property type="evidence" value="ECO:0007669"/>
    <property type="project" value="UniProtKB-UniRule"/>
</dbReference>
<feature type="binding site" evidence="9">
    <location>
        <position position="139"/>
    </location>
    <ligand>
        <name>4-amino-2-methyl-5-(diphosphooxymethyl)pyrimidine</name>
        <dbReference type="ChEBI" id="CHEBI:57841"/>
    </ligand>
</feature>
<gene>
    <name evidence="9" type="primary">thiE</name>
    <name evidence="13" type="ORF">CLV78_102630</name>
</gene>
<dbReference type="InterPro" id="IPR022998">
    <property type="entry name" value="ThiamineP_synth_TenI"/>
</dbReference>
<sequence length="213" mass="21644">MRGTLDLSVYLVLDPGLCAAYGMADTTRAAVTAGVRTVQLRHKTASTAEMVAIGRQVQAVLAGTGSKLVVNDDVAAAIELQADALHIGQGDMPPEQARHRIGPDMILGLSVENVANASAVDPAIVDYVGVGPVFATATKSDHATPLGFDGLARVVAECPVPAVAIGGLGAEHAGPVLAAGAEGLAVVSAICGQPKPEAASRKLIEAVQREQQE</sequence>
<comment type="similarity">
    <text evidence="9 10">Belongs to the thiamine-phosphate synthase family.</text>
</comment>
<dbReference type="GO" id="GO:0005737">
    <property type="term" value="C:cytoplasm"/>
    <property type="evidence" value="ECO:0007669"/>
    <property type="project" value="TreeGrafter"/>
</dbReference>
<dbReference type="GO" id="GO:0009228">
    <property type="term" value="P:thiamine biosynthetic process"/>
    <property type="evidence" value="ECO:0007669"/>
    <property type="project" value="UniProtKB-KW"/>
</dbReference>
<dbReference type="EMBL" id="PVTD01000002">
    <property type="protein sequence ID" value="PRY25451.1"/>
    <property type="molecule type" value="Genomic_DNA"/>
</dbReference>
<feature type="binding site" evidence="9">
    <location>
        <position position="110"/>
    </location>
    <ligand>
        <name>4-amino-2-methyl-5-(diphosphooxymethyl)pyrimidine</name>
        <dbReference type="ChEBI" id="CHEBI:57841"/>
    </ligand>
</feature>
<feature type="binding site" evidence="9">
    <location>
        <position position="72"/>
    </location>
    <ligand>
        <name>Mg(2+)</name>
        <dbReference type="ChEBI" id="CHEBI:18420"/>
    </ligand>
</feature>
<keyword evidence="4 9" id="KW-0460">Magnesium</keyword>
<keyword evidence="14" id="KW-1185">Reference proteome</keyword>
<evidence type="ECO:0000313" key="14">
    <source>
        <dbReference type="Proteomes" id="UP000239480"/>
    </source>
</evidence>
<dbReference type="Proteomes" id="UP000239480">
    <property type="component" value="Unassembled WGS sequence"/>
</dbReference>
<keyword evidence="3 9" id="KW-0479">Metal-binding</keyword>
<dbReference type="GO" id="GO:0004789">
    <property type="term" value="F:thiamine-phosphate diphosphorylase activity"/>
    <property type="evidence" value="ECO:0007669"/>
    <property type="project" value="UniProtKB-UniRule"/>
</dbReference>
<name>A0A2T0RWA0_9RHOB</name>
<feature type="binding site" evidence="9">
    <location>
        <position position="71"/>
    </location>
    <ligand>
        <name>4-amino-2-methyl-5-(diphosphooxymethyl)pyrimidine</name>
        <dbReference type="ChEBI" id="CHEBI:57841"/>
    </ligand>
</feature>
<feature type="binding site" evidence="9">
    <location>
        <position position="167"/>
    </location>
    <ligand>
        <name>2-[(2R,5Z)-2-carboxy-4-methylthiazol-5(2H)-ylidene]ethyl phosphate</name>
        <dbReference type="ChEBI" id="CHEBI:62899"/>
    </ligand>
</feature>
<comment type="catalytic activity">
    <reaction evidence="7 9 10">
        <text>2-(2-carboxy-4-methylthiazol-5-yl)ethyl phosphate + 4-amino-2-methyl-5-(diphosphooxymethyl)pyrimidine + 2 H(+) = thiamine phosphate + CO2 + diphosphate</text>
        <dbReference type="Rhea" id="RHEA:47848"/>
        <dbReference type="ChEBI" id="CHEBI:15378"/>
        <dbReference type="ChEBI" id="CHEBI:16526"/>
        <dbReference type="ChEBI" id="CHEBI:33019"/>
        <dbReference type="ChEBI" id="CHEBI:37575"/>
        <dbReference type="ChEBI" id="CHEBI:57841"/>
        <dbReference type="ChEBI" id="CHEBI:62890"/>
        <dbReference type="EC" id="2.5.1.3"/>
    </reaction>
</comment>
<feature type="domain" description="Thiamine phosphate synthase/TenI" evidence="12">
    <location>
        <begin position="9"/>
        <end position="190"/>
    </location>
</feature>
<dbReference type="PANTHER" id="PTHR20857">
    <property type="entry name" value="THIAMINE-PHOSPHATE PYROPHOSPHORYLASE"/>
    <property type="match status" value="1"/>
</dbReference>
<organism evidence="13 14">
    <name type="scientific">Aliiruegeria haliotis</name>
    <dbReference type="NCBI Taxonomy" id="1280846"/>
    <lineage>
        <taxon>Bacteria</taxon>
        <taxon>Pseudomonadati</taxon>
        <taxon>Pseudomonadota</taxon>
        <taxon>Alphaproteobacteria</taxon>
        <taxon>Rhodobacterales</taxon>
        <taxon>Roseobacteraceae</taxon>
        <taxon>Aliiruegeria</taxon>
    </lineage>
</organism>
<dbReference type="GO" id="GO:0009229">
    <property type="term" value="P:thiamine diphosphate biosynthetic process"/>
    <property type="evidence" value="ECO:0007669"/>
    <property type="project" value="UniProtKB-UniRule"/>
</dbReference>
<dbReference type="UniPathway" id="UPA00060">
    <property type="reaction ID" value="UER00141"/>
</dbReference>
<dbReference type="InterPro" id="IPR034291">
    <property type="entry name" value="TMP_synthase"/>
</dbReference>
<keyword evidence="2 9" id="KW-0808">Transferase</keyword>
<dbReference type="PANTHER" id="PTHR20857:SF15">
    <property type="entry name" value="THIAMINE-PHOSPHATE SYNTHASE"/>
    <property type="match status" value="1"/>
</dbReference>
<evidence type="ECO:0000256" key="1">
    <source>
        <dbReference type="ARBA" id="ARBA00005165"/>
    </source>
</evidence>
<evidence type="ECO:0000259" key="12">
    <source>
        <dbReference type="Pfam" id="PF02581"/>
    </source>
</evidence>
<dbReference type="CDD" id="cd00564">
    <property type="entry name" value="TMP_TenI"/>
    <property type="match status" value="1"/>
</dbReference>
<dbReference type="Pfam" id="PF02581">
    <property type="entry name" value="TMP-TENI"/>
    <property type="match status" value="1"/>
</dbReference>
<keyword evidence="5 9" id="KW-0784">Thiamine biosynthesis</keyword>
<accession>A0A2T0RWA0</accession>
<evidence type="ECO:0000256" key="5">
    <source>
        <dbReference type="ARBA" id="ARBA00022977"/>
    </source>
</evidence>
<dbReference type="OrthoDB" id="9810880at2"/>
<comment type="function">
    <text evidence="9">Condenses 4-methyl-5-(beta-hydroxyethyl)thiazole monophosphate (THZ-P) and 2-methyl-4-amino-5-hydroxymethyl pyrimidine pyrophosphate (HMP-PP) to form thiamine monophosphate (TMP).</text>
</comment>
<evidence type="ECO:0000256" key="3">
    <source>
        <dbReference type="ARBA" id="ARBA00022723"/>
    </source>
</evidence>
<dbReference type="InterPro" id="IPR013785">
    <property type="entry name" value="Aldolase_TIM"/>
</dbReference>
<feature type="binding site" evidence="9">
    <location>
        <begin position="187"/>
        <end position="188"/>
    </location>
    <ligand>
        <name>2-[(2R,5Z)-2-carboxy-4-methylthiazol-5(2H)-ylidene]ethyl phosphate</name>
        <dbReference type="ChEBI" id="CHEBI:62899"/>
    </ligand>
</feature>
<evidence type="ECO:0000256" key="11">
    <source>
        <dbReference type="RuleBase" id="RU004253"/>
    </source>
</evidence>